<feature type="signal peptide" evidence="1">
    <location>
        <begin position="1"/>
        <end position="21"/>
    </location>
</feature>
<gene>
    <name evidence="2" type="ORF">LGH74_08550</name>
</gene>
<protein>
    <submittedName>
        <fullName evidence="2">T9SS type A sorting domain-containing protein</fullName>
    </submittedName>
</protein>
<dbReference type="RefSeq" id="WP_226174581.1">
    <property type="nucleotide sequence ID" value="NZ_JAJADR010000002.1"/>
</dbReference>
<keyword evidence="1" id="KW-0732">Signal</keyword>
<dbReference type="EMBL" id="JAJADR010000002">
    <property type="protein sequence ID" value="MCB2408024.1"/>
    <property type="molecule type" value="Genomic_DNA"/>
</dbReference>
<name>A0ABS8ARJ5_9BACT</name>
<sequence>MQYLLPAVLISALLAGSTATAQTGAITLTQANFPATPAAVDRYRPMHGALHPDFVPPQPGPGRVWDYRGLSADSLMLEQLYQVPPATTSFLAAPTRSYALSGASPQSYAFPAHGLWHSFTGQQYEALTAQGLLGIGYSLQEQQWPIRQVNNAPGDLLRLPPRAVDQSIYRTPLPLTASTLRRSSSYDRIFLEATVQELGLNTALVRLVRFTFIQTDEVVGYGTLQLPKPAGGSAAFPALMVRTHRQEIDSAYVNGRLAPPLILQALQMEQGQRQDIYQTAFYRENSSQPALLIYHTDASFSTPRNWFSVWFSGEDNLSTITGVRQPQAGAGALRAYPNPVTDGLFTLDLPGERQVLQLVVRDLLGRQVATGSAVSGQPTSVLRDLRGGLYVVEATTAAGRRNTIRVQVE</sequence>
<dbReference type="Proteomes" id="UP001165296">
    <property type="component" value="Unassembled WGS sequence"/>
</dbReference>
<comment type="caution">
    <text evidence="2">The sequence shown here is derived from an EMBL/GenBank/DDBJ whole genome shotgun (WGS) entry which is preliminary data.</text>
</comment>
<feature type="chain" id="PRO_5045404288" evidence="1">
    <location>
        <begin position="22"/>
        <end position="409"/>
    </location>
</feature>
<keyword evidence="3" id="KW-1185">Reference proteome</keyword>
<dbReference type="InterPro" id="IPR026444">
    <property type="entry name" value="Secre_tail"/>
</dbReference>
<proteinExistence type="predicted"/>
<evidence type="ECO:0000313" key="2">
    <source>
        <dbReference type="EMBL" id="MCB2408024.1"/>
    </source>
</evidence>
<evidence type="ECO:0000313" key="3">
    <source>
        <dbReference type="Proteomes" id="UP001165296"/>
    </source>
</evidence>
<accession>A0ABS8ARJ5</accession>
<evidence type="ECO:0000256" key="1">
    <source>
        <dbReference type="SAM" id="SignalP"/>
    </source>
</evidence>
<organism evidence="2 3">
    <name type="scientific">Hymenobacter lucidus</name>
    <dbReference type="NCBI Taxonomy" id="2880930"/>
    <lineage>
        <taxon>Bacteria</taxon>
        <taxon>Pseudomonadati</taxon>
        <taxon>Bacteroidota</taxon>
        <taxon>Cytophagia</taxon>
        <taxon>Cytophagales</taxon>
        <taxon>Hymenobacteraceae</taxon>
        <taxon>Hymenobacter</taxon>
    </lineage>
</organism>
<reference evidence="2" key="1">
    <citation type="submission" date="2021-10" db="EMBL/GenBank/DDBJ databases">
        <authorList>
            <person name="Dean J.D."/>
            <person name="Kim M.K."/>
            <person name="Newey C.N."/>
            <person name="Stoker T.S."/>
            <person name="Thompson D.W."/>
            <person name="Grose J.H."/>
        </authorList>
    </citation>
    <scope>NUCLEOTIDE SEQUENCE</scope>
    <source>
        <strain evidence="2">BT178</strain>
    </source>
</reference>
<dbReference type="NCBIfam" id="TIGR04183">
    <property type="entry name" value="Por_Secre_tail"/>
    <property type="match status" value="1"/>
</dbReference>